<evidence type="ECO:0000256" key="3">
    <source>
        <dbReference type="ARBA" id="ARBA00022839"/>
    </source>
</evidence>
<gene>
    <name evidence="5" type="ORF">AADG42_15000</name>
</gene>
<dbReference type="SUPFAM" id="SSF53098">
    <property type="entry name" value="Ribonuclease H-like"/>
    <property type="match status" value="1"/>
</dbReference>
<dbReference type="RefSeq" id="WP_425310012.1">
    <property type="nucleotide sequence ID" value="NZ_CP154795.1"/>
</dbReference>
<organism evidence="5 6">
    <name type="scientific">Ammonicoccus fulvus</name>
    <dbReference type="NCBI Taxonomy" id="3138240"/>
    <lineage>
        <taxon>Bacteria</taxon>
        <taxon>Bacillati</taxon>
        <taxon>Actinomycetota</taxon>
        <taxon>Actinomycetes</taxon>
        <taxon>Propionibacteriales</taxon>
        <taxon>Propionibacteriaceae</taxon>
        <taxon>Ammonicoccus</taxon>
    </lineage>
</organism>
<dbReference type="InterPro" id="IPR012337">
    <property type="entry name" value="RNaseH-like_sf"/>
</dbReference>
<dbReference type="CDD" id="cd06127">
    <property type="entry name" value="DEDDh"/>
    <property type="match status" value="1"/>
</dbReference>
<dbReference type="InterPro" id="IPR013520">
    <property type="entry name" value="Ribonucl_H"/>
</dbReference>
<dbReference type="Proteomes" id="UP001442841">
    <property type="component" value="Chromosome"/>
</dbReference>
<dbReference type="PANTHER" id="PTHR30231">
    <property type="entry name" value="DNA POLYMERASE III SUBUNIT EPSILON"/>
    <property type="match status" value="1"/>
</dbReference>
<name>A0ABZ3FTR2_9ACTN</name>
<dbReference type="InterPro" id="IPR036397">
    <property type="entry name" value="RNaseH_sf"/>
</dbReference>
<evidence type="ECO:0000313" key="5">
    <source>
        <dbReference type="EMBL" id="XAN08555.1"/>
    </source>
</evidence>
<dbReference type="Gene3D" id="3.30.420.10">
    <property type="entry name" value="Ribonuclease H-like superfamily/Ribonuclease H"/>
    <property type="match status" value="1"/>
</dbReference>
<reference evidence="5 6" key="1">
    <citation type="submission" date="2024-04" db="EMBL/GenBank/DDBJ databases">
        <title>Isolation of an actinomycete strain from pig manure.</title>
        <authorList>
            <person name="Gong T."/>
            <person name="Yu Z."/>
            <person name="An M."/>
            <person name="Wei C."/>
            <person name="Yang W."/>
            <person name="Liu L."/>
        </authorList>
    </citation>
    <scope>NUCLEOTIDE SEQUENCE [LARGE SCALE GENOMIC DNA]</scope>
    <source>
        <strain evidence="5 6">ZF39</strain>
    </source>
</reference>
<keyword evidence="1" id="KW-0540">Nuclease</keyword>
<dbReference type="SMART" id="SM00479">
    <property type="entry name" value="EXOIII"/>
    <property type="match status" value="1"/>
</dbReference>
<evidence type="ECO:0000256" key="1">
    <source>
        <dbReference type="ARBA" id="ARBA00022722"/>
    </source>
</evidence>
<evidence type="ECO:0000256" key="2">
    <source>
        <dbReference type="ARBA" id="ARBA00022801"/>
    </source>
</evidence>
<dbReference type="PANTHER" id="PTHR30231:SF4">
    <property type="entry name" value="PROTEIN NEN2"/>
    <property type="match status" value="1"/>
</dbReference>
<keyword evidence="3 5" id="KW-0269">Exonuclease</keyword>
<evidence type="ECO:0000313" key="6">
    <source>
        <dbReference type="Proteomes" id="UP001442841"/>
    </source>
</evidence>
<evidence type="ECO:0000259" key="4">
    <source>
        <dbReference type="SMART" id="SM00479"/>
    </source>
</evidence>
<dbReference type="GO" id="GO:0004527">
    <property type="term" value="F:exonuclease activity"/>
    <property type="evidence" value="ECO:0007669"/>
    <property type="project" value="UniProtKB-KW"/>
</dbReference>
<feature type="domain" description="Exonuclease" evidence="4">
    <location>
        <begin position="43"/>
        <end position="213"/>
    </location>
</feature>
<keyword evidence="2" id="KW-0378">Hydrolase</keyword>
<accession>A0ABZ3FTR2</accession>
<protein>
    <submittedName>
        <fullName evidence="5">Exonuclease domain-containing protein</fullName>
    </submittedName>
</protein>
<sequence>MIRLFGDRIDQRRRREAERAGGVLADCLATPLPDRATPAGQLPILAVDFETTGLDPAQDKLLSIGFVAVNGTEIDLGTAASFVINAHAEVGQSATVHGLTDDQLAAGCPLEEAVAATVTALSGRIMLAHFADVEENFLDAACRSLFGAGLPLASIDTMMLQQKIREDNNERGSIRLWGARERWGLPVYKAHEALTDALACAELYLAQLTELGEDTPLKKLLGWSH</sequence>
<dbReference type="EMBL" id="CP154795">
    <property type="protein sequence ID" value="XAN08555.1"/>
    <property type="molecule type" value="Genomic_DNA"/>
</dbReference>
<proteinExistence type="predicted"/>
<dbReference type="Pfam" id="PF00929">
    <property type="entry name" value="RNase_T"/>
    <property type="match status" value="1"/>
</dbReference>
<keyword evidence="6" id="KW-1185">Reference proteome</keyword>